<evidence type="ECO:0000313" key="4">
    <source>
        <dbReference type="EMBL" id="MEM0572988.1"/>
    </source>
</evidence>
<dbReference type="SUPFAM" id="SSF74653">
    <property type="entry name" value="TolA/TonB C-terminal domain"/>
    <property type="match status" value="1"/>
</dbReference>
<accession>A0AB35YPJ8</accession>
<evidence type="ECO:0000313" key="5">
    <source>
        <dbReference type="Proteomes" id="UP001388259"/>
    </source>
</evidence>
<dbReference type="Pfam" id="PF03544">
    <property type="entry name" value="TonB_C"/>
    <property type="match status" value="1"/>
</dbReference>
<feature type="signal peptide" evidence="1">
    <location>
        <begin position="1"/>
        <end position="19"/>
    </location>
</feature>
<evidence type="ECO:0000313" key="3">
    <source>
        <dbReference type="EMBL" id="MEM0518080.1"/>
    </source>
</evidence>
<keyword evidence="1" id="KW-0732">Signal</keyword>
<dbReference type="Proteomes" id="UP001390963">
    <property type="component" value="Unassembled WGS sequence"/>
</dbReference>
<dbReference type="AlphaFoldDB" id="A0AB35YPJ8"/>
<keyword evidence="6" id="KW-1185">Reference proteome</keyword>
<feature type="domain" description="TonB C-terminal" evidence="2">
    <location>
        <begin position="88"/>
        <end position="149"/>
    </location>
</feature>
<dbReference type="GO" id="GO:0055085">
    <property type="term" value="P:transmembrane transport"/>
    <property type="evidence" value="ECO:0007669"/>
    <property type="project" value="InterPro"/>
</dbReference>
<name>A0AB35YPJ8_9FLAO</name>
<protein>
    <submittedName>
        <fullName evidence="3">Energy transducer TonB</fullName>
    </submittedName>
</protein>
<evidence type="ECO:0000313" key="6">
    <source>
        <dbReference type="Proteomes" id="UP001390963"/>
    </source>
</evidence>
<comment type="caution">
    <text evidence="3">The sequence shown here is derived from an EMBL/GenBank/DDBJ whole genome shotgun (WGS) entry which is preliminary data.</text>
</comment>
<dbReference type="Proteomes" id="UP001388259">
    <property type="component" value="Unassembled WGS sequence"/>
</dbReference>
<dbReference type="EMBL" id="JBANCF010000003">
    <property type="protein sequence ID" value="MEM0572988.1"/>
    <property type="molecule type" value="Genomic_DNA"/>
</dbReference>
<proteinExistence type="predicted"/>
<dbReference type="RefSeq" id="WP_279449195.1">
    <property type="nucleotide sequence ID" value="NZ_JAZBJM010000003.1"/>
</dbReference>
<dbReference type="EMBL" id="JAZBJM010000003">
    <property type="protein sequence ID" value="MEM0518080.1"/>
    <property type="molecule type" value="Genomic_DNA"/>
</dbReference>
<dbReference type="Gene3D" id="3.30.1150.10">
    <property type="match status" value="1"/>
</dbReference>
<feature type="chain" id="PRO_5044223082" evidence="1">
    <location>
        <begin position="20"/>
        <end position="166"/>
    </location>
</feature>
<sequence>MFKKIFTILIIISSAFSFAQSEEVSESHATNDNVPFAVIEKVPVYPDCDFNTNLELKKCMSTKISEFVSMHFNLSKIEALNLPPNVYRVSVQFKIDKEGNVVGVRARAAHPEIEAEAVRVVSNLPQMEPGKQKGEAVGVLYSLPIVFKIEPPTQNEKKKKKRKRKN</sequence>
<dbReference type="InterPro" id="IPR037682">
    <property type="entry name" value="TonB_C"/>
</dbReference>
<organism evidence="3 5">
    <name type="scientific">Aequorivita flava</name>
    <dbReference type="NCBI Taxonomy" id="3114371"/>
    <lineage>
        <taxon>Bacteria</taxon>
        <taxon>Pseudomonadati</taxon>
        <taxon>Bacteroidota</taxon>
        <taxon>Flavobacteriia</taxon>
        <taxon>Flavobacteriales</taxon>
        <taxon>Flavobacteriaceae</taxon>
        <taxon>Aequorivita</taxon>
    </lineage>
</organism>
<evidence type="ECO:0000259" key="2">
    <source>
        <dbReference type="Pfam" id="PF03544"/>
    </source>
</evidence>
<gene>
    <name evidence="4" type="ORF">VZD24_05635</name>
    <name evidence="3" type="ORF">VZD85_06935</name>
</gene>
<reference evidence="3 6" key="1">
    <citation type="submission" date="2024-01" db="EMBL/GenBank/DDBJ databases">
        <title>Aequorivita flavus sp. nov., isolated from deep-sea sediment.</title>
        <authorList>
            <person name="Chen X."/>
        </authorList>
    </citation>
    <scope>NUCLEOTIDE SEQUENCE</scope>
    <source>
        <strain evidence="3">MCCC 1A16923</strain>
        <strain evidence="4 6">MCCC 1A16935</strain>
    </source>
</reference>
<evidence type="ECO:0000256" key="1">
    <source>
        <dbReference type="SAM" id="SignalP"/>
    </source>
</evidence>